<keyword evidence="1" id="KW-0378">Hydrolase</keyword>
<gene>
    <name evidence="1" type="ORF">IAA69_06630</name>
</gene>
<reference evidence="1" key="1">
    <citation type="submission" date="2020-10" db="EMBL/GenBank/DDBJ databases">
        <authorList>
            <person name="Gilroy R."/>
        </authorList>
    </citation>
    <scope>NUCLEOTIDE SEQUENCE</scope>
    <source>
        <strain evidence="1">ChiGjej1B1-2707</strain>
    </source>
</reference>
<dbReference type="Pfam" id="PF13242">
    <property type="entry name" value="Hydrolase_like"/>
    <property type="match status" value="1"/>
</dbReference>
<comment type="caution">
    <text evidence="1">The sequence shown here is derived from an EMBL/GenBank/DDBJ whole genome shotgun (WGS) entry which is preliminary data.</text>
</comment>
<dbReference type="SUPFAM" id="SSF56784">
    <property type="entry name" value="HAD-like"/>
    <property type="match status" value="1"/>
</dbReference>
<organism evidence="1 2">
    <name type="scientific">Candidatus Aveggerthella stercoripullorum</name>
    <dbReference type="NCBI Taxonomy" id="2840688"/>
    <lineage>
        <taxon>Bacteria</taxon>
        <taxon>Bacillati</taxon>
        <taxon>Actinomycetota</taxon>
        <taxon>Coriobacteriia</taxon>
        <taxon>Eggerthellales</taxon>
        <taxon>Eggerthellaceae</taxon>
        <taxon>Eggerthellaceae incertae sedis</taxon>
        <taxon>Candidatus Aveggerthella</taxon>
    </lineage>
</organism>
<dbReference type="InterPro" id="IPR023214">
    <property type="entry name" value="HAD_sf"/>
</dbReference>
<protein>
    <submittedName>
        <fullName evidence="1">HAD hydrolase-like protein</fullName>
    </submittedName>
</protein>
<reference evidence="1" key="2">
    <citation type="journal article" date="2021" name="PeerJ">
        <title>Extensive microbial diversity within the chicken gut microbiome revealed by metagenomics and culture.</title>
        <authorList>
            <person name="Gilroy R."/>
            <person name="Ravi A."/>
            <person name="Getino M."/>
            <person name="Pursley I."/>
            <person name="Horton D.L."/>
            <person name="Alikhan N.F."/>
            <person name="Baker D."/>
            <person name="Gharbi K."/>
            <person name="Hall N."/>
            <person name="Watson M."/>
            <person name="Adriaenssens E.M."/>
            <person name="Foster-Nyarko E."/>
            <person name="Jarju S."/>
            <person name="Secka A."/>
            <person name="Antonio M."/>
            <person name="Oren A."/>
            <person name="Chaudhuri R.R."/>
            <person name="La Ragione R."/>
            <person name="Hildebrand F."/>
            <person name="Pallen M.J."/>
        </authorList>
    </citation>
    <scope>NUCLEOTIDE SEQUENCE</scope>
    <source>
        <strain evidence="1">ChiGjej1B1-2707</strain>
    </source>
</reference>
<dbReference type="AlphaFoldDB" id="A0A9D1A2K5"/>
<proteinExistence type="predicted"/>
<dbReference type="Gene3D" id="3.40.50.1000">
    <property type="entry name" value="HAD superfamily/HAD-like"/>
    <property type="match status" value="1"/>
</dbReference>
<dbReference type="EMBL" id="DVGB01000083">
    <property type="protein sequence ID" value="HIR01918.1"/>
    <property type="molecule type" value="Genomic_DNA"/>
</dbReference>
<accession>A0A9D1A2K5</accession>
<evidence type="ECO:0000313" key="1">
    <source>
        <dbReference type="EMBL" id="HIR01918.1"/>
    </source>
</evidence>
<sequence>MSFMQPDRFFSRITRVDIERDLRACGRTHVLLDVDNTILTRDTGEVPRDIGAWLARARMAGISFCLVSNNWHQSVFDLAAELELPLVARSVKPLPPAFLLGMHKIGAKRRNTVVIGDQLITDCMGGHFLGMPVYMVLPLVEADLKHTLMLRHVEKLFIGGLRPEDEGTGMPEGVVATVRAKDVAATGARDSAR</sequence>
<dbReference type="GO" id="GO:0016787">
    <property type="term" value="F:hydrolase activity"/>
    <property type="evidence" value="ECO:0007669"/>
    <property type="project" value="UniProtKB-KW"/>
</dbReference>
<name>A0A9D1A2K5_9ACTN</name>
<dbReference type="Proteomes" id="UP000824261">
    <property type="component" value="Unassembled WGS sequence"/>
</dbReference>
<evidence type="ECO:0000313" key="2">
    <source>
        <dbReference type="Proteomes" id="UP000824261"/>
    </source>
</evidence>
<dbReference type="InterPro" id="IPR036412">
    <property type="entry name" value="HAD-like_sf"/>
</dbReference>